<organism evidence="6 7">
    <name type="scientific">Methylobacterium jeotgali</name>
    <dbReference type="NCBI Taxonomy" id="381630"/>
    <lineage>
        <taxon>Bacteria</taxon>
        <taxon>Pseudomonadati</taxon>
        <taxon>Pseudomonadota</taxon>
        <taxon>Alphaproteobacteria</taxon>
        <taxon>Hyphomicrobiales</taxon>
        <taxon>Methylobacteriaceae</taxon>
        <taxon>Methylobacterium</taxon>
    </lineage>
</organism>
<keyword evidence="7" id="KW-1185">Reference proteome</keyword>
<dbReference type="GO" id="GO:0016301">
    <property type="term" value="F:kinase activity"/>
    <property type="evidence" value="ECO:0007669"/>
    <property type="project" value="UniProtKB-KW"/>
</dbReference>
<dbReference type="InterPro" id="IPR051409">
    <property type="entry name" value="Atypical_kinase_ADCK"/>
</dbReference>
<dbReference type="PANTHER" id="PTHR43851:SF3">
    <property type="entry name" value="COENZYME Q8"/>
    <property type="match status" value="1"/>
</dbReference>
<dbReference type="InterPro" id="IPR034646">
    <property type="entry name" value="ADCK3_dom"/>
</dbReference>
<dbReference type="InterPro" id="IPR004147">
    <property type="entry name" value="ABC1_dom"/>
</dbReference>
<dbReference type="EMBL" id="BPQR01000016">
    <property type="protein sequence ID" value="GJE05692.1"/>
    <property type="molecule type" value="Genomic_DNA"/>
</dbReference>
<keyword evidence="4" id="KW-0067">ATP-binding</keyword>
<dbReference type="SUPFAM" id="SSF56112">
    <property type="entry name" value="Protein kinase-like (PK-like)"/>
    <property type="match status" value="1"/>
</dbReference>
<keyword evidence="3" id="KW-0547">Nucleotide-binding</keyword>
<keyword evidence="6" id="KW-0418">Kinase</keyword>
<evidence type="ECO:0000256" key="4">
    <source>
        <dbReference type="ARBA" id="ARBA00022840"/>
    </source>
</evidence>
<reference evidence="6" key="1">
    <citation type="journal article" date="2021" name="Front. Microbiol.">
        <title>Comprehensive Comparative Genomics and Phenotyping of Methylobacterium Species.</title>
        <authorList>
            <person name="Alessa O."/>
            <person name="Ogura Y."/>
            <person name="Fujitani Y."/>
            <person name="Takami H."/>
            <person name="Hayashi T."/>
            <person name="Sahin N."/>
            <person name="Tani A."/>
        </authorList>
    </citation>
    <scope>NUCLEOTIDE SEQUENCE</scope>
    <source>
        <strain evidence="6">LMG 23639</strain>
    </source>
</reference>
<evidence type="ECO:0000313" key="6">
    <source>
        <dbReference type="EMBL" id="GJE05692.1"/>
    </source>
</evidence>
<evidence type="ECO:0000256" key="2">
    <source>
        <dbReference type="ARBA" id="ARBA00022679"/>
    </source>
</evidence>
<dbReference type="Pfam" id="PF03109">
    <property type="entry name" value="ABC1"/>
    <property type="match status" value="1"/>
</dbReference>
<keyword evidence="2" id="KW-0808">Transferase</keyword>
<evidence type="ECO:0000259" key="5">
    <source>
        <dbReference type="Pfam" id="PF03109"/>
    </source>
</evidence>
<accession>A0ABQ4SRC8</accession>
<feature type="domain" description="ABC1 atypical kinase-like" evidence="5">
    <location>
        <begin position="84"/>
        <end position="326"/>
    </location>
</feature>
<dbReference type="CDD" id="cd13970">
    <property type="entry name" value="ABC1_ADCK3"/>
    <property type="match status" value="1"/>
</dbReference>
<proteinExistence type="inferred from homology"/>
<name>A0ABQ4SRC8_9HYPH</name>
<comment type="similarity">
    <text evidence="1">Belongs to the protein kinase superfamily. ADCK protein kinase family.</text>
</comment>
<evidence type="ECO:0000256" key="3">
    <source>
        <dbReference type="ARBA" id="ARBA00022741"/>
    </source>
</evidence>
<gene>
    <name evidence="6" type="primary">ubiB_2</name>
    <name evidence="6" type="ORF">AOPFMNJM_0998</name>
</gene>
<dbReference type="Proteomes" id="UP001055102">
    <property type="component" value="Unassembled WGS sequence"/>
</dbReference>
<comment type="caution">
    <text evidence="6">The sequence shown here is derived from an EMBL/GenBank/DDBJ whole genome shotgun (WGS) entry which is preliminary data.</text>
</comment>
<sequence>MSETDPEANRFSARAGRYARVGANVGGVAARMAGARLFGREGTTNAAALAQALGGLKGPIMKVAQLLATVPDLLPPEYAAELQKLQADAPPMGAAFVKRRMMAELGADWQSRFESFDLKPAAAASLGQVHRAVSREGEALACKLQYPDMQSAVEADLKQLEVAFALHRRMSSWLDTREIAKEIGARVREELDYTREARHAALYGDVLRDVEAVRVPAVHTDLSTRRLLTLGWLEGERILGFADSPVEIRNRIAQAMFKAWWHPFGRAAVIHGDPHLGNYTVFTEGAEPGGINLLDYGCIRIFHPRFVGGVVDLYRGLLEGDEARTVHAYEVWGFRDLNRDLIDILNVWARFIYGPLLEDRVRTVADGVKPGDYGRRQAFEVHQALKEKGPVTVPQEFVFMDRAAVGLGAVFLHLRSELNYHRLFEAEIERFSLDDLATRQSAALAAVGLPQPA</sequence>
<reference evidence="6" key="2">
    <citation type="submission" date="2021-08" db="EMBL/GenBank/DDBJ databases">
        <authorList>
            <person name="Tani A."/>
            <person name="Ola A."/>
            <person name="Ogura Y."/>
            <person name="Katsura K."/>
            <person name="Hayashi T."/>
        </authorList>
    </citation>
    <scope>NUCLEOTIDE SEQUENCE</scope>
    <source>
        <strain evidence="6">LMG 23639</strain>
    </source>
</reference>
<dbReference type="InterPro" id="IPR011009">
    <property type="entry name" value="Kinase-like_dom_sf"/>
</dbReference>
<dbReference type="PANTHER" id="PTHR43851">
    <property type="match status" value="1"/>
</dbReference>
<protein>
    <submittedName>
        <fullName evidence="6">Protein kinase UbiB</fullName>
    </submittedName>
</protein>
<dbReference type="RefSeq" id="WP_238274359.1">
    <property type="nucleotide sequence ID" value="NZ_BPQR01000016.1"/>
</dbReference>
<evidence type="ECO:0000256" key="1">
    <source>
        <dbReference type="ARBA" id="ARBA00009670"/>
    </source>
</evidence>
<evidence type="ECO:0000313" key="7">
    <source>
        <dbReference type="Proteomes" id="UP001055102"/>
    </source>
</evidence>